<reference evidence="1" key="1">
    <citation type="submission" date="2021-02" db="EMBL/GenBank/DDBJ databases">
        <authorList>
            <person name="Nowell W R."/>
        </authorList>
    </citation>
    <scope>NUCLEOTIDE SEQUENCE</scope>
    <source>
        <strain evidence="1">Ploen Becks lab</strain>
    </source>
</reference>
<dbReference type="AlphaFoldDB" id="A0A814KKY2"/>
<keyword evidence="2" id="KW-1185">Reference proteome</keyword>
<protein>
    <submittedName>
        <fullName evidence="1">Uncharacterized protein</fullName>
    </submittedName>
</protein>
<comment type="caution">
    <text evidence="1">The sequence shown here is derived from an EMBL/GenBank/DDBJ whole genome shotgun (WGS) entry which is preliminary data.</text>
</comment>
<organism evidence="1 2">
    <name type="scientific">Brachionus calyciflorus</name>
    <dbReference type="NCBI Taxonomy" id="104777"/>
    <lineage>
        <taxon>Eukaryota</taxon>
        <taxon>Metazoa</taxon>
        <taxon>Spiralia</taxon>
        <taxon>Gnathifera</taxon>
        <taxon>Rotifera</taxon>
        <taxon>Eurotatoria</taxon>
        <taxon>Monogononta</taxon>
        <taxon>Pseudotrocha</taxon>
        <taxon>Ploima</taxon>
        <taxon>Brachionidae</taxon>
        <taxon>Brachionus</taxon>
    </lineage>
</organism>
<name>A0A814KKY2_9BILA</name>
<dbReference type="Proteomes" id="UP000663879">
    <property type="component" value="Unassembled WGS sequence"/>
</dbReference>
<proteinExistence type="predicted"/>
<gene>
    <name evidence="1" type="ORF">OXX778_LOCUS18908</name>
</gene>
<dbReference type="OrthoDB" id="10218215at2759"/>
<dbReference type="EMBL" id="CAJNOC010005451">
    <property type="protein sequence ID" value="CAF1052761.1"/>
    <property type="molecule type" value="Genomic_DNA"/>
</dbReference>
<accession>A0A814KKY2</accession>
<evidence type="ECO:0000313" key="1">
    <source>
        <dbReference type="EMBL" id="CAF1052761.1"/>
    </source>
</evidence>
<sequence length="196" mass="23346">MSTKNVDVNFIDFLSKYKEPENLKSLMNVFEYSLEFYKENPIKFRNLIIKDKESNDKLSPTSSQHSSYSSHFQEATLKINLLQLEEPLIDEVQEKKKSTKSLAKTKQSYGLKDMSVREEIPYTFETEFDYLLYHRSCLKFFFPNYKFSFIKNYDSSELQKFYYECARRKNKCPVKVIFVRQNGVSLFLVSNKPHTH</sequence>
<evidence type="ECO:0000313" key="2">
    <source>
        <dbReference type="Proteomes" id="UP000663879"/>
    </source>
</evidence>